<dbReference type="EMBL" id="BJYS01000043">
    <property type="protein sequence ID" value="GEO06696.1"/>
    <property type="molecule type" value="Genomic_DNA"/>
</dbReference>
<keyword evidence="4" id="KW-0808">Transferase</keyword>
<sequence length="423" mass="47880">MIEFFRRLFESADFMPHGHCYLWQSDILFLTVLGDGLTGLAYFTLPFMLFYIVRKREDLAHRNMFLLFGTFIMACGATHFVDIWTIWFPTYRLASVVTVVTGLVSAATAIAMFRALPQILTLASNSRLENANQQLLDEIGKKEAAQGALRKINDELEQRVQQRTAQLIRANRELEKEIEHRKKVEKANLVKNAELIRINGDLDNFVYCASHDLKSPLVNAEGLIMALREELPNQNPQVSEIINRLENSITRMHHTVLDLTEVSALQKGTEKSDFKVLSFNDVLEEVKINLAGEIAASGAEIAADFTAADKVKFTHKNLYSVIYNLVSNAIKYRAKDRGPRVQLTTQEHGNYIMLTVADNGIGIDLIKHEKKIFSLFKRLHEHTAGSGVGLFIVKRILENNQGRVEVESKVGEGTVFKVFFPKQ</sequence>
<accession>A0A512B401</accession>
<comment type="caution">
    <text evidence="9">The sequence shown here is derived from an EMBL/GenBank/DDBJ whole genome shotgun (WGS) entry which is preliminary data.</text>
</comment>
<dbReference type="InterPro" id="IPR003594">
    <property type="entry name" value="HATPase_dom"/>
</dbReference>
<dbReference type="InterPro" id="IPR036890">
    <property type="entry name" value="HATPase_C_sf"/>
</dbReference>
<evidence type="ECO:0000313" key="9">
    <source>
        <dbReference type="EMBL" id="GEO06696.1"/>
    </source>
</evidence>
<dbReference type="Gene3D" id="3.30.565.10">
    <property type="entry name" value="Histidine kinase-like ATPase, C-terminal domain"/>
    <property type="match status" value="1"/>
</dbReference>
<proteinExistence type="predicted"/>
<dbReference type="EC" id="2.7.13.3" evidence="2"/>
<protein>
    <recommendedName>
        <fullName evidence="2">histidine kinase</fullName>
        <ecNumber evidence="2">2.7.13.3</ecNumber>
    </recommendedName>
</protein>
<name>A0A512B401_9BACT</name>
<comment type="catalytic activity">
    <reaction evidence="1">
        <text>ATP + protein L-histidine = ADP + protein N-phospho-L-histidine.</text>
        <dbReference type="EC" id="2.7.13.3"/>
    </reaction>
</comment>
<dbReference type="InterPro" id="IPR058544">
    <property type="entry name" value="ETR1_N"/>
</dbReference>
<evidence type="ECO:0000256" key="5">
    <source>
        <dbReference type="ARBA" id="ARBA00022777"/>
    </source>
</evidence>
<evidence type="ECO:0000313" key="10">
    <source>
        <dbReference type="Proteomes" id="UP000321532"/>
    </source>
</evidence>
<dbReference type="InterPro" id="IPR004358">
    <property type="entry name" value="Sig_transdc_His_kin-like_C"/>
</dbReference>
<dbReference type="SMART" id="SM00388">
    <property type="entry name" value="HisKA"/>
    <property type="match status" value="1"/>
</dbReference>
<dbReference type="SUPFAM" id="SSF47384">
    <property type="entry name" value="Homodimeric domain of signal transducing histidine kinase"/>
    <property type="match status" value="1"/>
</dbReference>
<keyword evidence="10" id="KW-1185">Reference proteome</keyword>
<reference evidence="9 10" key="1">
    <citation type="submission" date="2019-07" db="EMBL/GenBank/DDBJ databases">
        <title>Whole genome shotgun sequence of Adhaeribacter aerolatus NBRC 106133.</title>
        <authorList>
            <person name="Hosoyama A."/>
            <person name="Uohara A."/>
            <person name="Ohji S."/>
            <person name="Ichikawa N."/>
        </authorList>
    </citation>
    <scope>NUCLEOTIDE SEQUENCE [LARGE SCALE GENOMIC DNA]</scope>
    <source>
        <strain evidence="9 10">NBRC 106133</strain>
    </source>
</reference>
<dbReference type="PANTHER" id="PTHR43304">
    <property type="entry name" value="PHYTOCHROME-LIKE PROTEIN CPH1"/>
    <property type="match status" value="1"/>
</dbReference>
<dbReference type="InterPro" id="IPR036097">
    <property type="entry name" value="HisK_dim/P_sf"/>
</dbReference>
<evidence type="ECO:0000256" key="2">
    <source>
        <dbReference type="ARBA" id="ARBA00012438"/>
    </source>
</evidence>
<dbReference type="OrthoDB" id="9766459at2"/>
<feature type="coiled-coil region" evidence="6">
    <location>
        <begin position="125"/>
        <end position="187"/>
    </location>
</feature>
<dbReference type="InterPro" id="IPR003661">
    <property type="entry name" value="HisK_dim/P_dom"/>
</dbReference>
<keyword evidence="7" id="KW-0472">Membrane</keyword>
<evidence type="ECO:0000256" key="4">
    <source>
        <dbReference type="ARBA" id="ARBA00022679"/>
    </source>
</evidence>
<feature type="transmembrane region" description="Helical" evidence="7">
    <location>
        <begin position="65"/>
        <end position="87"/>
    </location>
</feature>
<keyword evidence="3" id="KW-0597">Phosphoprotein</keyword>
<feature type="transmembrane region" description="Helical" evidence="7">
    <location>
        <begin position="27"/>
        <end position="53"/>
    </location>
</feature>
<gene>
    <name evidence="9" type="ORF">AAE02nite_43600</name>
</gene>
<organism evidence="9 10">
    <name type="scientific">Adhaeribacter aerolatus</name>
    <dbReference type="NCBI Taxonomy" id="670289"/>
    <lineage>
        <taxon>Bacteria</taxon>
        <taxon>Pseudomonadati</taxon>
        <taxon>Bacteroidota</taxon>
        <taxon>Cytophagia</taxon>
        <taxon>Cytophagales</taxon>
        <taxon>Hymenobacteraceae</taxon>
        <taxon>Adhaeribacter</taxon>
    </lineage>
</organism>
<dbReference type="AlphaFoldDB" id="A0A512B401"/>
<evidence type="ECO:0000256" key="6">
    <source>
        <dbReference type="SAM" id="Coils"/>
    </source>
</evidence>
<dbReference type="Gene3D" id="1.10.287.130">
    <property type="match status" value="1"/>
</dbReference>
<dbReference type="Pfam" id="PF25487">
    <property type="entry name" value="ETR1_N"/>
    <property type="match status" value="1"/>
</dbReference>
<keyword evidence="7" id="KW-0812">Transmembrane</keyword>
<evidence type="ECO:0000256" key="7">
    <source>
        <dbReference type="SAM" id="Phobius"/>
    </source>
</evidence>
<evidence type="ECO:0000259" key="8">
    <source>
        <dbReference type="PROSITE" id="PS50109"/>
    </source>
</evidence>
<dbReference type="SMART" id="SM00387">
    <property type="entry name" value="HATPase_c"/>
    <property type="match status" value="1"/>
</dbReference>
<feature type="domain" description="Histidine kinase" evidence="8">
    <location>
        <begin position="208"/>
        <end position="423"/>
    </location>
</feature>
<dbReference type="InterPro" id="IPR005467">
    <property type="entry name" value="His_kinase_dom"/>
</dbReference>
<dbReference type="InterPro" id="IPR052162">
    <property type="entry name" value="Sensor_kinase/Photoreceptor"/>
</dbReference>
<dbReference type="GO" id="GO:0000155">
    <property type="term" value="F:phosphorelay sensor kinase activity"/>
    <property type="evidence" value="ECO:0007669"/>
    <property type="project" value="InterPro"/>
</dbReference>
<dbReference type="PRINTS" id="PR00344">
    <property type="entry name" value="BCTRLSENSOR"/>
</dbReference>
<dbReference type="SUPFAM" id="SSF55874">
    <property type="entry name" value="ATPase domain of HSP90 chaperone/DNA topoisomerase II/histidine kinase"/>
    <property type="match status" value="1"/>
</dbReference>
<keyword evidence="7" id="KW-1133">Transmembrane helix</keyword>
<dbReference type="RefSeq" id="WP_146903280.1">
    <property type="nucleotide sequence ID" value="NZ_BJYS01000043.1"/>
</dbReference>
<evidence type="ECO:0000256" key="3">
    <source>
        <dbReference type="ARBA" id="ARBA00022553"/>
    </source>
</evidence>
<keyword evidence="6" id="KW-0175">Coiled coil</keyword>
<dbReference type="PANTHER" id="PTHR43304:SF1">
    <property type="entry name" value="PAC DOMAIN-CONTAINING PROTEIN"/>
    <property type="match status" value="1"/>
</dbReference>
<feature type="transmembrane region" description="Helical" evidence="7">
    <location>
        <begin position="93"/>
        <end position="113"/>
    </location>
</feature>
<dbReference type="PROSITE" id="PS50109">
    <property type="entry name" value="HIS_KIN"/>
    <property type="match status" value="1"/>
</dbReference>
<evidence type="ECO:0000256" key="1">
    <source>
        <dbReference type="ARBA" id="ARBA00000085"/>
    </source>
</evidence>
<keyword evidence="5" id="KW-0418">Kinase</keyword>
<dbReference type="Proteomes" id="UP000321532">
    <property type="component" value="Unassembled WGS sequence"/>
</dbReference>
<dbReference type="Pfam" id="PF02518">
    <property type="entry name" value="HATPase_c"/>
    <property type="match status" value="1"/>
</dbReference>
<dbReference type="CDD" id="cd00082">
    <property type="entry name" value="HisKA"/>
    <property type="match status" value="1"/>
</dbReference>